<organism evidence="5 6">
    <name type="scientific">Varanus komodoensis</name>
    <name type="common">Komodo dragon</name>
    <dbReference type="NCBI Taxonomy" id="61221"/>
    <lineage>
        <taxon>Eukaryota</taxon>
        <taxon>Metazoa</taxon>
        <taxon>Chordata</taxon>
        <taxon>Craniata</taxon>
        <taxon>Vertebrata</taxon>
        <taxon>Euteleostomi</taxon>
        <taxon>Lepidosauria</taxon>
        <taxon>Squamata</taxon>
        <taxon>Bifurcata</taxon>
        <taxon>Unidentata</taxon>
        <taxon>Episquamata</taxon>
        <taxon>Toxicofera</taxon>
        <taxon>Anguimorpha</taxon>
        <taxon>Paleoanguimorpha</taxon>
        <taxon>Varanoidea</taxon>
        <taxon>Varanidae</taxon>
        <taxon>Varanus</taxon>
    </lineage>
</organism>
<dbReference type="InterPro" id="IPR045860">
    <property type="entry name" value="Snake_toxin-like_sf"/>
</dbReference>
<reference evidence="5" key="1">
    <citation type="submission" date="2025-08" db="UniProtKB">
        <authorList>
            <consortium name="Ensembl"/>
        </authorList>
    </citation>
    <scope>IDENTIFICATION</scope>
</reference>
<dbReference type="AlphaFoldDB" id="A0A8D2L3K9"/>
<proteinExistence type="predicted"/>
<evidence type="ECO:0000256" key="1">
    <source>
        <dbReference type="ARBA" id="ARBA00004613"/>
    </source>
</evidence>
<dbReference type="GO" id="GO:0005576">
    <property type="term" value="C:extracellular region"/>
    <property type="evidence" value="ECO:0007669"/>
    <property type="project" value="UniProtKB-SubCell"/>
</dbReference>
<protein>
    <recommendedName>
        <fullName evidence="7">UPAR/Ly6 domain-containing protein</fullName>
    </recommendedName>
</protein>
<dbReference type="Proteomes" id="UP000694545">
    <property type="component" value="Unplaced"/>
</dbReference>
<keyword evidence="4" id="KW-1133">Transmembrane helix</keyword>
<keyword evidence="2" id="KW-0964">Secreted</keyword>
<sequence>LPVFSNKNCIDEDKCNKNDTASFLGISYITTYDCCKGDFCNSAAAVPSAHISLTVALAMLGFWLSCFL</sequence>
<keyword evidence="6" id="KW-1185">Reference proteome</keyword>
<comment type="subcellular location">
    <subcellularLocation>
        <location evidence="1">Secreted</location>
    </subcellularLocation>
</comment>
<accession>A0A8D2L3K9</accession>
<evidence type="ECO:0000256" key="2">
    <source>
        <dbReference type="ARBA" id="ARBA00022525"/>
    </source>
</evidence>
<dbReference type="SUPFAM" id="SSF57302">
    <property type="entry name" value="Snake toxin-like"/>
    <property type="match status" value="1"/>
</dbReference>
<dbReference type="Ensembl" id="ENSVKKT00000016580.1">
    <property type="protein sequence ID" value="ENSVKKP00000016197.1"/>
    <property type="gene ID" value="ENSVKKG00000011025.1"/>
</dbReference>
<dbReference type="Gene3D" id="2.10.60.10">
    <property type="entry name" value="CD59"/>
    <property type="match status" value="1"/>
</dbReference>
<evidence type="ECO:0000256" key="3">
    <source>
        <dbReference type="ARBA" id="ARBA00023157"/>
    </source>
</evidence>
<evidence type="ECO:0000313" key="6">
    <source>
        <dbReference type="Proteomes" id="UP000694545"/>
    </source>
</evidence>
<name>A0A8D2L3K9_VARKO</name>
<keyword evidence="4" id="KW-0812">Transmembrane</keyword>
<feature type="transmembrane region" description="Helical" evidence="4">
    <location>
        <begin position="49"/>
        <end position="67"/>
    </location>
</feature>
<reference evidence="5" key="2">
    <citation type="submission" date="2025-09" db="UniProtKB">
        <authorList>
            <consortium name="Ensembl"/>
        </authorList>
    </citation>
    <scope>IDENTIFICATION</scope>
</reference>
<keyword evidence="3" id="KW-1015">Disulfide bond</keyword>
<evidence type="ECO:0008006" key="7">
    <source>
        <dbReference type="Google" id="ProtNLM"/>
    </source>
</evidence>
<keyword evidence="4" id="KW-0472">Membrane</keyword>
<evidence type="ECO:0000256" key="4">
    <source>
        <dbReference type="SAM" id="Phobius"/>
    </source>
</evidence>
<evidence type="ECO:0000313" key="5">
    <source>
        <dbReference type="Ensembl" id="ENSVKKP00000016197.1"/>
    </source>
</evidence>
<dbReference type="OMA" id="CIDEDKC"/>